<accession>A0ABQ1Z7E2</accession>
<evidence type="ECO:0000313" key="3">
    <source>
        <dbReference type="Proteomes" id="UP000652153"/>
    </source>
</evidence>
<name>A0ABQ1Z7E2_9BACL</name>
<dbReference type="RefSeq" id="WP_229729748.1">
    <property type="nucleotide sequence ID" value="NZ_BMFU01000002.1"/>
</dbReference>
<sequence length="345" mass="38951">MKPNKLKHKKIWISLLIVVLLFAGTGAYVVVQQDYNMAQQSVEIQTPQGKLTGILALPKKVNENEKLGLVLFIHGDGPIDATHSEGYKPLWERLASIGYASLSLDKRGIGGSEGNWLDQSIDDRVVEAEQAIAWAKQQPAIDASRIGVWGASQAGWVIPKLAGKENLAFSILVSPAINWLKQGEYNTRSQMAKDGHTSQEIEAQVEYENRIKEVLKHDGSYEEYMKLVRNGEEPMSRERWSFVSKNFKADATESLHHFKSPVLLLLGEDDVNVDIQDTERTYRKEIQPAYLLHVKTFQHTEHSMLPTSIAGSQWKMGLRFLFAPRSITTEGYMDEIEDFLTKRAL</sequence>
<gene>
    <name evidence="2" type="ORF">GCM10008014_18020</name>
</gene>
<proteinExistence type="predicted"/>
<feature type="domain" description="Serine aminopeptidase S33" evidence="1">
    <location>
        <begin position="67"/>
        <end position="304"/>
    </location>
</feature>
<dbReference type="EMBL" id="BMFU01000002">
    <property type="protein sequence ID" value="GGH51887.1"/>
    <property type="molecule type" value="Genomic_DNA"/>
</dbReference>
<dbReference type="InterPro" id="IPR022742">
    <property type="entry name" value="Hydrolase_4"/>
</dbReference>
<dbReference type="Gene3D" id="3.40.50.1820">
    <property type="entry name" value="alpha/beta hydrolase"/>
    <property type="match status" value="1"/>
</dbReference>
<organism evidence="2 3">
    <name type="scientific">Paenibacillus silvae</name>
    <dbReference type="NCBI Taxonomy" id="1325358"/>
    <lineage>
        <taxon>Bacteria</taxon>
        <taxon>Bacillati</taxon>
        <taxon>Bacillota</taxon>
        <taxon>Bacilli</taxon>
        <taxon>Bacillales</taxon>
        <taxon>Paenibacillaceae</taxon>
        <taxon>Paenibacillus</taxon>
    </lineage>
</organism>
<evidence type="ECO:0000313" key="2">
    <source>
        <dbReference type="EMBL" id="GGH51887.1"/>
    </source>
</evidence>
<protein>
    <recommendedName>
        <fullName evidence="1">Serine aminopeptidase S33 domain-containing protein</fullName>
    </recommendedName>
</protein>
<evidence type="ECO:0000259" key="1">
    <source>
        <dbReference type="Pfam" id="PF12146"/>
    </source>
</evidence>
<dbReference type="PANTHER" id="PTHR43265">
    <property type="entry name" value="ESTERASE ESTD"/>
    <property type="match status" value="1"/>
</dbReference>
<dbReference type="SUPFAM" id="SSF53474">
    <property type="entry name" value="alpha/beta-Hydrolases"/>
    <property type="match status" value="1"/>
</dbReference>
<comment type="caution">
    <text evidence="2">The sequence shown here is derived from an EMBL/GenBank/DDBJ whole genome shotgun (WGS) entry which is preliminary data.</text>
</comment>
<dbReference type="Pfam" id="PF12146">
    <property type="entry name" value="Hydrolase_4"/>
    <property type="match status" value="1"/>
</dbReference>
<reference evidence="3" key="1">
    <citation type="journal article" date="2019" name="Int. J. Syst. Evol. Microbiol.">
        <title>The Global Catalogue of Microorganisms (GCM) 10K type strain sequencing project: providing services to taxonomists for standard genome sequencing and annotation.</title>
        <authorList>
            <consortium name="The Broad Institute Genomics Platform"/>
            <consortium name="The Broad Institute Genome Sequencing Center for Infectious Disease"/>
            <person name="Wu L."/>
            <person name="Ma J."/>
        </authorList>
    </citation>
    <scope>NUCLEOTIDE SEQUENCE [LARGE SCALE GENOMIC DNA]</scope>
    <source>
        <strain evidence="3">CGMCC 1.12770</strain>
    </source>
</reference>
<dbReference type="InterPro" id="IPR029058">
    <property type="entry name" value="AB_hydrolase_fold"/>
</dbReference>
<dbReference type="Proteomes" id="UP000652153">
    <property type="component" value="Unassembled WGS sequence"/>
</dbReference>
<dbReference type="PANTHER" id="PTHR43265:SF1">
    <property type="entry name" value="ESTERASE ESTD"/>
    <property type="match status" value="1"/>
</dbReference>
<dbReference type="InterPro" id="IPR053145">
    <property type="entry name" value="AB_hydrolase_Est10"/>
</dbReference>
<keyword evidence="3" id="KW-1185">Reference proteome</keyword>